<feature type="region of interest" description="Disordered" evidence="1">
    <location>
        <begin position="226"/>
        <end position="355"/>
    </location>
</feature>
<feature type="compositionally biased region" description="Low complexity" evidence="1">
    <location>
        <begin position="310"/>
        <end position="322"/>
    </location>
</feature>
<feature type="region of interest" description="Disordered" evidence="1">
    <location>
        <begin position="1"/>
        <end position="39"/>
    </location>
</feature>
<feature type="transmembrane region" description="Helical" evidence="2">
    <location>
        <begin position="74"/>
        <end position="97"/>
    </location>
</feature>
<feature type="domain" description="TOD1/MUCI70 glycosyltransferase-like" evidence="3">
    <location>
        <begin position="382"/>
        <end position="701"/>
    </location>
</feature>
<feature type="compositionally biased region" description="Basic residues" evidence="1">
    <location>
        <begin position="342"/>
        <end position="352"/>
    </location>
</feature>
<proteinExistence type="predicted"/>
<keyword evidence="2" id="KW-0472">Membrane</keyword>
<keyword evidence="2" id="KW-1133">Transmembrane helix</keyword>
<evidence type="ECO:0000256" key="1">
    <source>
        <dbReference type="SAM" id="MobiDB-lite"/>
    </source>
</evidence>
<gene>
    <name evidence="5" type="primary">LOC110790089</name>
</gene>
<reference evidence="5" key="2">
    <citation type="submission" date="2025-08" db="UniProtKB">
        <authorList>
            <consortium name="RefSeq"/>
        </authorList>
    </citation>
    <scope>IDENTIFICATION</scope>
    <source>
        <tissue evidence="5">Leaf</tissue>
    </source>
</reference>
<feature type="region of interest" description="Disordered" evidence="1">
    <location>
        <begin position="131"/>
        <end position="208"/>
    </location>
</feature>
<keyword evidence="2" id="KW-0812">Transmembrane</keyword>
<dbReference type="OrthoDB" id="1905162at2759"/>
<protein>
    <recommendedName>
        <fullName evidence="3">TOD1/MUCI70 glycosyltransferase-like domain-containing protein</fullName>
    </recommendedName>
</protein>
<dbReference type="KEGG" id="soe:110790089"/>
<dbReference type="PANTHER" id="PTHR12956:SF24">
    <property type="entry name" value="TRANSMEMBRANE PROTEIN (DUF616)"/>
    <property type="match status" value="1"/>
</dbReference>
<dbReference type="GeneID" id="110790089"/>
<evidence type="ECO:0000313" key="5">
    <source>
        <dbReference type="RefSeq" id="XP_021850566.1"/>
    </source>
</evidence>
<dbReference type="PANTHER" id="PTHR12956">
    <property type="entry name" value="ALKALINE CERAMIDASE-RELATED"/>
    <property type="match status" value="1"/>
</dbReference>
<feature type="compositionally biased region" description="Basic and acidic residues" evidence="1">
    <location>
        <begin position="138"/>
        <end position="179"/>
    </location>
</feature>
<evidence type="ECO:0000259" key="3">
    <source>
        <dbReference type="Pfam" id="PF04765"/>
    </source>
</evidence>
<organism evidence="4 5">
    <name type="scientific">Spinacia oleracea</name>
    <name type="common">Spinach</name>
    <dbReference type="NCBI Taxonomy" id="3562"/>
    <lineage>
        <taxon>Eukaryota</taxon>
        <taxon>Viridiplantae</taxon>
        <taxon>Streptophyta</taxon>
        <taxon>Embryophyta</taxon>
        <taxon>Tracheophyta</taxon>
        <taxon>Spermatophyta</taxon>
        <taxon>Magnoliopsida</taxon>
        <taxon>eudicotyledons</taxon>
        <taxon>Gunneridae</taxon>
        <taxon>Pentapetalae</taxon>
        <taxon>Caryophyllales</taxon>
        <taxon>Chenopodiaceae</taxon>
        <taxon>Chenopodioideae</taxon>
        <taxon>Anserineae</taxon>
        <taxon>Spinacia</taxon>
    </lineage>
</organism>
<feature type="compositionally biased region" description="Basic and acidic residues" evidence="1">
    <location>
        <begin position="290"/>
        <end position="304"/>
    </location>
</feature>
<sequence length="715" mass="81775">MAQYRQQSGFHNNPDYVTTSTSNHHYSNGISSSSSSSAASAAGSSEHVSIGVRAASYKQPRHHHRRLGHSKRRISIGTVIVLLCFVLVASAFAYVFLSRDHSSSDINTRDTQDDALRDDFLTNVTRFTTPLVNFGHGSEGHGHEARDSRYWDGDDRRRDEDYNEDMHKSSADSDDESGKDNVSSRVKSPTKESKNHISKGTDHHGSYNEAGREELKMYEQKYEASLKNVGQESVESEDGNHASEGGSLDMESEDVDAEDEYDDGIDSHDAHVDDYDDDNRNQVVTKLPKSHSEHGGNDKGHDTLVDYDSNDSSSKQKSSNIIGKTKQVSASDVRSNTGSGKQPKKRRKHRKFSSSSCDMKLLNSTAQLVEPLESRKFARFALSYTEREEKPDGEDNWEPRFAGHQSLREREDSFLARDQKINCGFVKGPSEYSSTGFDLAEDDSRYNSKCHIAVVSCIFGNSDRLRSPFVKVISRLSRKNVCFVMFMDEKTLQTISLEGHIPDRMGFIGLWKIVVVKNLPYTDMRRVGKIPKLLSHRLFPSARYSIWLDSKLRLQRDPLLLLEHFLWRKGHEYAISNHYDRHCVWEEVERNKKLNKFNHTMIDQQFQFYQADGLKKFNASDPAKMLPSNVPEGSLIIRAHTPMSNLFSCLWFNEVERFTPRDQLSFAFTYQKLKKKNPSKTFYLHMFKDCERRQIAKLFHHRSEEKRGTSRDATE</sequence>
<feature type="compositionally biased region" description="Polar residues" evidence="1">
    <location>
        <begin position="1"/>
        <end position="30"/>
    </location>
</feature>
<evidence type="ECO:0000256" key="2">
    <source>
        <dbReference type="SAM" id="Phobius"/>
    </source>
</evidence>
<accession>A0A9R0IJN2</accession>
<name>A0A9R0IJN2_SPIOL</name>
<dbReference type="AlphaFoldDB" id="A0A9R0IJN2"/>
<feature type="compositionally biased region" description="Acidic residues" evidence="1">
    <location>
        <begin position="250"/>
        <end position="264"/>
    </location>
</feature>
<feature type="compositionally biased region" description="Polar residues" evidence="1">
    <location>
        <begin position="326"/>
        <end position="340"/>
    </location>
</feature>
<keyword evidence="4" id="KW-1185">Reference proteome</keyword>
<dbReference type="Pfam" id="PF04765">
    <property type="entry name" value="TOD1_MUCI70"/>
    <property type="match status" value="1"/>
</dbReference>
<dbReference type="Proteomes" id="UP000813463">
    <property type="component" value="Chromosome 2"/>
</dbReference>
<dbReference type="RefSeq" id="XP_021850566.1">
    <property type="nucleotide sequence ID" value="XM_021994874.2"/>
</dbReference>
<dbReference type="InterPro" id="IPR048354">
    <property type="entry name" value="TOD1_MUCI70_glycTrfase_dom"/>
</dbReference>
<feature type="compositionally biased region" description="Basic and acidic residues" evidence="1">
    <location>
        <begin position="189"/>
        <end position="208"/>
    </location>
</feature>
<reference evidence="4" key="1">
    <citation type="journal article" date="2021" name="Nat. Commun.">
        <title>Genomic analyses provide insights into spinach domestication and the genetic basis of agronomic traits.</title>
        <authorList>
            <person name="Cai X."/>
            <person name="Sun X."/>
            <person name="Xu C."/>
            <person name="Sun H."/>
            <person name="Wang X."/>
            <person name="Ge C."/>
            <person name="Zhang Z."/>
            <person name="Wang Q."/>
            <person name="Fei Z."/>
            <person name="Jiao C."/>
            <person name="Wang Q."/>
        </authorList>
    </citation>
    <scope>NUCLEOTIDE SEQUENCE [LARGE SCALE GENOMIC DNA]</scope>
    <source>
        <strain evidence="4">cv. Varoflay</strain>
    </source>
</reference>
<evidence type="ECO:0000313" key="4">
    <source>
        <dbReference type="Proteomes" id="UP000813463"/>
    </source>
</evidence>
<dbReference type="InterPro" id="IPR006852">
    <property type="entry name" value="TOD1_MUCI70"/>
</dbReference>